<evidence type="ECO:0000256" key="10">
    <source>
        <dbReference type="SAM" id="MobiDB-lite"/>
    </source>
</evidence>
<dbReference type="InterPro" id="IPR036179">
    <property type="entry name" value="Ig-like_dom_sf"/>
</dbReference>
<dbReference type="SUPFAM" id="SSF49265">
    <property type="entry name" value="Fibronectin type III"/>
    <property type="match status" value="3"/>
</dbReference>
<dbReference type="InterPro" id="IPR003599">
    <property type="entry name" value="Ig_sub"/>
</dbReference>
<gene>
    <name evidence="15" type="primary">8236979</name>
    <name evidence="14" type="ORF">Phum_PHUM602300</name>
</gene>
<keyword evidence="6 11" id="KW-1133">Transmembrane helix</keyword>
<feature type="domain" description="Fibronectin type-III" evidence="13">
    <location>
        <begin position="1456"/>
        <end position="1549"/>
    </location>
</feature>
<dbReference type="FunFam" id="2.60.40.10:FF:000308">
    <property type="entry name" value="Down syndrome cell adhesion molecule, isoform D"/>
    <property type="match status" value="1"/>
</dbReference>
<sequence length="2018" mass="223012">MFPYGKYFYKYTNIKKQTRKKKKKKFFLITSACGRPYRDVTFIRVFELSFQLEFSRTFYVIDEKLIIFINLLIFSIGNCDDSTVGPILIKEPPNRVDFSNTTGAEVECSARGNPTPEIIWVRSDGTAVGDVPGLRQVLPNGNLVFPPFRAEDYRQEVHAQVYVCLAKNSVGSIHSRDVNVRAVVTQFYVTEAENEYVIHGNSAVMKCKIPSFVADFVSVIAWVSDDGETYIHSSDVNNYDGKYLVLPSGELHIRDVGPEDGYKSYQCRTKHRLTGETRLSATKGRLVITEPVGSTKPKLHSLDIIRIIIESRRDFTLMCPAQGFPVPVYRWYKFVDGTSRKQAVTLNDRIKQVSGTLIIKEAKVEDSGKYLCVVNNSVGGESVETVLTVTAPLSATIEPTTQTVDFGRPASFSCNFKGNPVKTVSWLKDGKSIDHEEPVLRIESVKKDDRGMYQCFVRNDQESAQASAELKLGGRFEPPQIRHAFDEEIIQPGTPVFLKCIASGNPTPEIAWELDGKKLSNNDRLHVGQYVTVNGDVVSHLNISSIHTNDGGLYKCVAWSKVGTVEHSNKLNVYGAPFVKPMEKKAIVAGEMLVVTCPVAGYPIDSIVWERDGRVLPINRKQKVFSNGTLIIENVERQSDQATYTCVAKNPQGLTSREKLEVQVMVPPQISPFTFGDAPSDAGNLVVVQCAVIKGDSPIVISWDFNGESLNGDNLGIEVNVLNKRVSSLTIESVTAKNAGNYTCNAKNSAGTFSYTSQLVVNVPPRWILEPTDKAFAQGSDAKIECKADGFPKPQVTWKRAAGDTPGNYIDLKPNNPNMIVEDGTLSILNIQKSNEGYYMCEAVNGIGSGLSAVILISVQAPPHFDIKLRNQTSRRGEPTVLQCEAKGEKPIGIIWNMNKKRLDPKSDSRYTIREEILANGVLSDLSIKRTERTDSALFTCVATNSFGSDETTINMIVQEVAEVPYGLKILDKSGRSVQLSWAAPYDGNSPIKRYIIEYKISKGTWEADIDRVLVPGNQNEAEVFNLRPATTYNLRIVAENEIGSSNPSDVVTIITAEEAPSGPATGVRVEAPDQHTLKVFWKPPEKEFWNGEILGYYVGYKLASSEKPYLFETVEFSKEEGKEHHLQITNLKTYTQYGVVVQAFNKVGPGPMSEEIRQHTAEGVPEAPPHDTTCTTLTSQTIRLSWISPPLSSANGIIKGYKVIYGPSETWYDENTKDTKITSSSETILHGLKKFTNYSMQVLAYTSGGDGVRSSPIHCQTEQDAPEAPSAVKALVMSAESILVSWKPPEQPNGIVNQYTVYIREDNDNSKDEPRSQKVPPFQMSYEASGLDKKKKYEFWVTASTNIGEGQPSKSVTLSPGSRVPAKIASFDDSFTATYREDVKLPCLAVGIPAPEIVWKVKGSTLTGNDRLRQLPEGSLLIKEVTRSDAGEYSCYVENSFGRDTVTHHLLILAPPRSPQVSLTSTTTNSITLKLAPHPTESVPLHGYTIHYKPEFGEWETLQVASQAQKYTLENLWCGSRYQIYVTGYNGIGTGDPSDILNIKTRGSKPVIPEARKFIEVSTNSITLHLSAWSDAGCPMLYFVIEHKKRNQIEWNQVSNNVKPGGNFVVLDLDPANWYQLRVTAHNNAGFSVAEYKFATLTVTGGTIAPAIDQTGTGDYNLQLLISNLNLVVPVVSSILVIIVAIIVICVLRGKNTQNKDDVVYNQPGMGSSTLDKRRPDLRDELGYIAPPNRKLPPVPGSNYNTCDRIKRGTVITGYRGGIGATWDPRRHLYDELGQNGCPTRRLPPHPHGGSDETLHTCRGMEDEICPYATFHLLGFREENMDPSKAGVNFQTFPSQNGSHAGTLGHSHNTGTMHQRSGSQSMPRGTPRYSRVAGPNSAFSPEYDDPANCDDHEDPYGSQYGPYGGPYDHYGSRNSVGRRSLGSIRNIPINNGSPEPPPPPPRNHDPNDSKDSNEVSEAECDRDQLLGKQANSRSGSKDGMTTEEMRKLIERNEAGSQQQFQNGFLTAYDTMAV</sequence>
<dbReference type="PANTHER" id="PTHR10075:SF53">
    <property type="entry name" value="DOWN SYNDROME CELL ADHESION MOLECULE 1, ISOFORM BQ"/>
    <property type="match status" value="1"/>
</dbReference>
<accession>E0W394</accession>
<dbReference type="CDD" id="cd20958">
    <property type="entry name" value="IgI_5_Dscam"/>
    <property type="match status" value="1"/>
</dbReference>
<feature type="domain" description="Ig-like" evidence="12">
    <location>
        <begin position="1366"/>
        <end position="1448"/>
    </location>
</feature>
<feature type="compositionally biased region" description="Basic and acidic residues" evidence="10">
    <location>
        <begin position="1988"/>
        <end position="1998"/>
    </location>
</feature>
<dbReference type="STRING" id="121224.E0W394"/>
<dbReference type="GeneID" id="8236979"/>
<dbReference type="InterPro" id="IPR013783">
    <property type="entry name" value="Ig-like_fold"/>
</dbReference>
<evidence type="ECO:0000256" key="5">
    <source>
        <dbReference type="ARBA" id="ARBA00022889"/>
    </source>
</evidence>
<feature type="domain" description="Ig-like" evidence="12">
    <location>
        <begin position="479"/>
        <end position="572"/>
    </location>
</feature>
<dbReference type="SMART" id="SM00408">
    <property type="entry name" value="IGc2"/>
    <property type="match status" value="9"/>
</dbReference>
<feature type="compositionally biased region" description="Basic and acidic residues" evidence="10">
    <location>
        <begin position="1947"/>
        <end position="1970"/>
    </location>
</feature>
<dbReference type="GO" id="GO:0016020">
    <property type="term" value="C:membrane"/>
    <property type="evidence" value="ECO:0007669"/>
    <property type="project" value="UniProtKB-SubCell"/>
</dbReference>
<dbReference type="RefSeq" id="XP_002432838.1">
    <property type="nucleotide sequence ID" value="XM_002432793.1"/>
</dbReference>
<evidence type="ECO:0000313" key="16">
    <source>
        <dbReference type="Proteomes" id="UP000009046"/>
    </source>
</evidence>
<feature type="compositionally biased region" description="Low complexity" evidence="10">
    <location>
        <begin position="1901"/>
        <end position="1914"/>
    </location>
</feature>
<dbReference type="FunFam" id="2.60.40.10:FF:000017">
    <property type="entry name" value="Down syndrome cell adhesion molecule b"/>
    <property type="match status" value="2"/>
</dbReference>
<reference evidence="14" key="2">
    <citation type="submission" date="2007-04" db="EMBL/GenBank/DDBJ databases">
        <title>The genome of the human body louse.</title>
        <authorList>
            <consortium name="The Human Body Louse Genome Consortium"/>
            <person name="Kirkness E."/>
            <person name="Walenz B."/>
            <person name="Hass B."/>
            <person name="Bruggner R."/>
            <person name="Strausberg R."/>
        </authorList>
    </citation>
    <scope>NUCLEOTIDE SEQUENCE</scope>
    <source>
        <strain evidence="14">USDA</strain>
    </source>
</reference>
<dbReference type="KEGG" id="phu:Phum_PHUM602300"/>
<feature type="domain" description="Fibronectin type-III" evidence="13">
    <location>
        <begin position="964"/>
        <end position="1059"/>
    </location>
</feature>
<dbReference type="InterPro" id="IPR036116">
    <property type="entry name" value="FN3_sf"/>
</dbReference>
<dbReference type="InterPro" id="IPR007110">
    <property type="entry name" value="Ig-like_dom"/>
</dbReference>
<dbReference type="InterPro" id="IPR003598">
    <property type="entry name" value="Ig_sub2"/>
</dbReference>
<dbReference type="EMBL" id="DS235882">
    <property type="protein sequence ID" value="EEB20100.1"/>
    <property type="molecule type" value="Genomic_DNA"/>
</dbReference>
<evidence type="ECO:0000256" key="4">
    <source>
        <dbReference type="ARBA" id="ARBA00022737"/>
    </source>
</evidence>
<dbReference type="OMA" id="GHTMELP"/>
<dbReference type="InterPro" id="IPR021012">
    <property type="entry name" value="Dscam1_C"/>
</dbReference>
<dbReference type="PANTHER" id="PTHR10075">
    <property type="entry name" value="BASIGIN RELATED"/>
    <property type="match status" value="1"/>
</dbReference>
<keyword evidence="9" id="KW-0393">Immunoglobulin domain</keyword>
<evidence type="ECO:0000259" key="13">
    <source>
        <dbReference type="PROSITE" id="PS50853"/>
    </source>
</evidence>
<organism>
    <name type="scientific">Pediculus humanus subsp. corporis</name>
    <name type="common">Body louse</name>
    <dbReference type="NCBI Taxonomy" id="121224"/>
    <lineage>
        <taxon>Eukaryota</taxon>
        <taxon>Metazoa</taxon>
        <taxon>Ecdysozoa</taxon>
        <taxon>Arthropoda</taxon>
        <taxon>Hexapoda</taxon>
        <taxon>Insecta</taxon>
        <taxon>Pterygota</taxon>
        <taxon>Neoptera</taxon>
        <taxon>Paraneoptera</taxon>
        <taxon>Psocodea</taxon>
        <taxon>Troctomorpha</taxon>
        <taxon>Phthiraptera</taxon>
        <taxon>Anoplura</taxon>
        <taxon>Pediculidae</taxon>
        <taxon>Pediculus</taxon>
    </lineage>
</organism>
<dbReference type="Pfam" id="PF00041">
    <property type="entry name" value="fn3"/>
    <property type="match status" value="5"/>
</dbReference>
<feature type="domain" description="Ig-like" evidence="12">
    <location>
        <begin position="392"/>
        <end position="471"/>
    </location>
</feature>
<dbReference type="InterPro" id="IPR013098">
    <property type="entry name" value="Ig_I-set"/>
</dbReference>
<evidence type="ECO:0000313" key="14">
    <source>
        <dbReference type="EMBL" id="EEB20100.1"/>
    </source>
</evidence>
<evidence type="ECO:0000256" key="2">
    <source>
        <dbReference type="ARBA" id="ARBA00022692"/>
    </source>
</evidence>
<reference evidence="15" key="3">
    <citation type="submission" date="2021-02" db="UniProtKB">
        <authorList>
            <consortium name="EnsemblMetazoa"/>
        </authorList>
    </citation>
    <scope>IDENTIFICATION</scope>
    <source>
        <strain evidence="15">USDA</strain>
    </source>
</reference>
<dbReference type="FunFam" id="2.60.40.10:FF:000302">
    <property type="entry name" value="Down syndrome cell adhesion molecule, isoform D"/>
    <property type="match status" value="1"/>
</dbReference>
<dbReference type="SMART" id="SM00409">
    <property type="entry name" value="IG"/>
    <property type="match status" value="10"/>
</dbReference>
<evidence type="ECO:0000313" key="15">
    <source>
        <dbReference type="EnsemblMetazoa" id="PHUM602300-PA"/>
    </source>
</evidence>
<evidence type="ECO:0000256" key="11">
    <source>
        <dbReference type="SAM" id="Phobius"/>
    </source>
</evidence>
<dbReference type="Pfam" id="PF07679">
    <property type="entry name" value="I-set"/>
    <property type="match status" value="3"/>
</dbReference>
<dbReference type="Proteomes" id="UP000009046">
    <property type="component" value="Unassembled WGS sequence"/>
</dbReference>
<keyword evidence="3" id="KW-0732">Signal</keyword>
<dbReference type="Gene3D" id="2.60.40.10">
    <property type="entry name" value="Immunoglobulins"/>
    <property type="match status" value="16"/>
</dbReference>
<dbReference type="eggNOG" id="KOG3510">
    <property type="taxonomic scope" value="Eukaryota"/>
</dbReference>
<keyword evidence="2 11" id="KW-0812">Transmembrane</keyword>
<dbReference type="SUPFAM" id="SSF48726">
    <property type="entry name" value="Immunoglobulin"/>
    <property type="match status" value="10"/>
</dbReference>
<evidence type="ECO:0000256" key="7">
    <source>
        <dbReference type="ARBA" id="ARBA00023136"/>
    </source>
</evidence>
<feature type="compositionally biased region" description="Acidic residues" evidence="10">
    <location>
        <begin position="1887"/>
        <end position="1898"/>
    </location>
</feature>
<dbReference type="EnsemblMetazoa" id="PHUM602300-RA">
    <property type="protein sequence ID" value="PHUM602300-PA"/>
    <property type="gene ID" value="PHUM602300"/>
</dbReference>
<feature type="domain" description="Ig-like" evidence="12">
    <location>
        <begin position="577"/>
        <end position="663"/>
    </location>
</feature>
<dbReference type="FunCoup" id="E0W394">
    <property type="interactions" value="193"/>
</dbReference>
<dbReference type="FunFam" id="2.60.40.10:FF:000324">
    <property type="entry name" value="Down syndrome cell adhesion molecule, isoform D"/>
    <property type="match status" value="1"/>
</dbReference>
<feature type="transmembrane region" description="Helical" evidence="11">
    <location>
        <begin position="1672"/>
        <end position="1693"/>
    </location>
</feature>
<evidence type="ECO:0000259" key="12">
    <source>
        <dbReference type="PROSITE" id="PS50835"/>
    </source>
</evidence>
<dbReference type="Pfam" id="PF25059">
    <property type="entry name" value="FN3_DSCAM-DSCAML_C"/>
    <property type="match status" value="1"/>
</dbReference>
<feature type="domain" description="Ig-like" evidence="12">
    <location>
        <begin position="185"/>
        <end position="280"/>
    </location>
</feature>
<dbReference type="GO" id="GO:0007155">
    <property type="term" value="P:cell adhesion"/>
    <property type="evidence" value="ECO:0007669"/>
    <property type="project" value="UniProtKB-KW"/>
</dbReference>
<dbReference type="FunFam" id="2.60.40.10:FF:000439">
    <property type="entry name" value="Down syndrome cell adhesion molecule, isoform J"/>
    <property type="match status" value="1"/>
</dbReference>
<dbReference type="FunFam" id="2.60.40.10:FF:000410">
    <property type="entry name" value="Down syndrome cell adhesion molecule, isoform H"/>
    <property type="match status" value="1"/>
</dbReference>
<dbReference type="FunFam" id="2.60.40.10:FF:000310">
    <property type="entry name" value="Down syndrome cell adhesion molecule, isoform D"/>
    <property type="match status" value="1"/>
</dbReference>
<dbReference type="OrthoDB" id="5982258at2759"/>
<keyword evidence="7 11" id="KW-0472">Membrane</keyword>
<keyword evidence="5" id="KW-0130">Cell adhesion</keyword>
<comment type="subcellular location">
    <subcellularLocation>
        <location evidence="1">Membrane</location>
        <topology evidence="1">Single-pass membrane protein</topology>
    </subcellularLocation>
</comment>
<keyword evidence="8" id="KW-1015">Disulfide bond</keyword>
<dbReference type="InterPro" id="IPR056754">
    <property type="entry name" value="DSCAM/DSCAML_C"/>
</dbReference>
<dbReference type="HOGENOM" id="CLU_001038_4_0_1"/>
<proteinExistence type="predicted"/>
<dbReference type="FunFam" id="2.60.40.10:FF:000719">
    <property type="entry name" value="nephrin isoform X1"/>
    <property type="match status" value="1"/>
</dbReference>
<evidence type="ECO:0000256" key="8">
    <source>
        <dbReference type="ARBA" id="ARBA00023157"/>
    </source>
</evidence>
<protein>
    <submittedName>
        <fullName evidence="14 15">Down syndrome cell adhesion molecule, putative</fullName>
    </submittedName>
</protein>
<dbReference type="EMBL" id="AAZO01007341">
    <property type="status" value="NOT_ANNOTATED_CDS"/>
    <property type="molecule type" value="Genomic_DNA"/>
</dbReference>
<reference evidence="14" key="1">
    <citation type="submission" date="2007-04" db="EMBL/GenBank/DDBJ databases">
        <title>Annotation of Pediculus humanus corporis strain USDA.</title>
        <authorList>
            <person name="Kirkness E."/>
            <person name="Hannick L."/>
            <person name="Hass B."/>
            <person name="Bruggner R."/>
            <person name="Lawson D."/>
            <person name="Bidwell S."/>
            <person name="Joardar V."/>
            <person name="Caler E."/>
            <person name="Walenz B."/>
            <person name="Inman J."/>
            <person name="Schobel S."/>
            <person name="Galinsky K."/>
            <person name="Amedeo P."/>
            <person name="Strausberg R."/>
        </authorList>
    </citation>
    <scope>NUCLEOTIDE SEQUENCE</scope>
    <source>
        <strain evidence="14">USDA</strain>
    </source>
</reference>
<name>E0W394_PEDHC</name>
<feature type="domain" description="Ig-like" evidence="12">
    <location>
        <begin position="668"/>
        <end position="760"/>
    </location>
</feature>
<evidence type="ECO:0000256" key="9">
    <source>
        <dbReference type="ARBA" id="ARBA00023319"/>
    </source>
</evidence>
<dbReference type="Pfam" id="PF13927">
    <property type="entry name" value="Ig_3"/>
    <property type="match status" value="5"/>
</dbReference>
<dbReference type="FunFam" id="2.60.40.10:FF:000311">
    <property type="entry name" value="Down syndrome cell adhesion molecule, isoform D"/>
    <property type="match status" value="1"/>
</dbReference>
<keyword evidence="4" id="KW-0677">Repeat</keyword>
<dbReference type="FunFam" id="2.60.40.10:FF:000093">
    <property type="entry name" value="Down syndrome cell adhesion molecule, isoform B"/>
    <property type="match status" value="1"/>
</dbReference>
<feature type="domain" description="Fibronectin type-III" evidence="13">
    <location>
        <begin position="1269"/>
        <end position="1364"/>
    </location>
</feature>
<dbReference type="InParanoid" id="E0W394"/>
<feature type="domain" description="Fibronectin type-III" evidence="13">
    <location>
        <begin position="1064"/>
        <end position="1164"/>
    </location>
</feature>
<evidence type="ECO:0000256" key="6">
    <source>
        <dbReference type="ARBA" id="ARBA00022989"/>
    </source>
</evidence>
<feature type="domain" description="Ig-like" evidence="12">
    <location>
        <begin position="863"/>
        <end position="955"/>
    </location>
</feature>
<feature type="domain" description="Ig-like" evidence="12">
    <location>
        <begin position="86"/>
        <end position="179"/>
    </location>
</feature>
<evidence type="ECO:0000256" key="1">
    <source>
        <dbReference type="ARBA" id="ARBA00004167"/>
    </source>
</evidence>
<keyword evidence="16" id="KW-1185">Reference proteome</keyword>
<dbReference type="PROSITE" id="PS50835">
    <property type="entry name" value="IG_LIKE"/>
    <property type="match status" value="10"/>
</dbReference>
<feature type="region of interest" description="Disordered" evidence="10">
    <location>
        <begin position="1839"/>
        <end position="2004"/>
    </location>
</feature>
<feature type="compositionally biased region" description="Polar residues" evidence="10">
    <location>
        <begin position="1839"/>
        <end position="1868"/>
    </location>
</feature>
<dbReference type="CDD" id="cd20956">
    <property type="entry name" value="IgI_4_Dscam"/>
    <property type="match status" value="1"/>
</dbReference>
<feature type="domain" description="Fibronectin type-III" evidence="13">
    <location>
        <begin position="1553"/>
        <end position="1648"/>
    </location>
</feature>
<evidence type="ECO:0000256" key="3">
    <source>
        <dbReference type="ARBA" id="ARBA00022729"/>
    </source>
</evidence>
<dbReference type="VEuPathDB" id="VectorBase:PHUM602300"/>
<feature type="domain" description="Ig-like" evidence="12">
    <location>
        <begin position="765"/>
        <end position="858"/>
    </location>
</feature>
<feature type="domain" description="Fibronectin type-III" evidence="13">
    <location>
        <begin position="1169"/>
        <end position="1265"/>
    </location>
</feature>
<dbReference type="FunFam" id="2.60.40.10:FF:000394">
    <property type="entry name" value="Down syndrome cell adhesion molecule, isoform J"/>
    <property type="match status" value="1"/>
</dbReference>
<dbReference type="CTD" id="8236979"/>
<dbReference type="PROSITE" id="PS50853">
    <property type="entry name" value="FN3"/>
    <property type="match status" value="6"/>
</dbReference>
<dbReference type="Pfam" id="PF12355">
    <property type="entry name" value="Dscam_C"/>
    <property type="match status" value="1"/>
</dbReference>
<dbReference type="GO" id="GO:0042802">
    <property type="term" value="F:identical protein binding"/>
    <property type="evidence" value="ECO:0007669"/>
    <property type="project" value="UniProtKB-ARBA"/>
</dbReference>
<dbReference type="SMART" id="SM00060">
    <property type="entry name" value="FN3"/>
    <property type="match status" value="6"/>
</dbReference>
<dbReference type="CDD" id="cd00063">
    <property type="entry name" value="FN3"/>
    <property type="match status" value="6"/>
</dbReference>
<feature type="domain" description="Ig-like" evidence="12">
    <location>
        <begin position="297"/>
        <end position="388"/>
    </location>
</feature>
<dbReference type="GO" id="GO:0048812">
    <property type="term" value="P:neuron projection morphogenesis"/>
    <property type="evidence" value="ECO:0007669"/>
    <property type="project" value="UniProtKB-ARBA"/>
</dbReference>
<dbReference type="InterPro" id="IPR003961">
    <property type="entry name" value="FN3_dom"/>
</dbReference>
<dbReference type="FunFam" id="2.60.40.10:FF:000230">
    <property type="entry name" value="Down syndrome cell adhesion molecule, isoform D"/>
    <property type="match status" value="1"/>
</dbReference>
<dbReference type="FunFam" id="2.60.40.10:FF:000498">
    <property type="entry name" value="Down syndrome cell adhesion molecule, isoform J"/>
    <property type="match status" value="1"/>
</dbReference>